<protein>
    <submittedName>
        <fullName evidence="7">Nuclease</fullName>
    </submittedName>
</protein>
<evidence type="ECO:0000256" key="2">
    <source>
        <dbReference type="ARBA" id="ARBA00022759"/>
    </source>
</evidence>
<keyword evidence="1" id="KW-0540">Nuclease</keyword>
<keyword evidence="2" id="KW-0255">Endonuclease</keyword>
<dbReference type="InterPro" id="IPR035437">
    <property type="entry name" value="SNase_OB-fold_sf"/>
</dbReference>
<dbReference type="GeneID" id="84608329"/>
<dbReference type="CDD" id="cd00175">
    <property type="entry name" value="SNc"/>
    <property type="match status" value="1"/>
</dbReference>
<dbReference type="Gene3D" id="2.40.50.90">
    <property type="match status" value="1"/>
</dbReference>
<evidence type="ECO:0000256" key="1">
    <source>
        <dbReference type="ARBA" id="ARBA00022722"/>
    </source>
</evidence>
<evidence type="ECO:0000256" key="3">
    <source>
        <dbReference type="ARBA" id="ARBA00022801"/>
    </source>
</evidence>
<keyword evidence="3" id="KW-0378">Hydrolase</keyword>
<feature type="domain" description="TNase-like" evidence="6">
    <location>
        <begin position="19"/>
        <end position="140"/>
    </location>
</feature>
<organism evidence="7 8">
    <name type="scientific">Stutzerimonas nitrititolerans</name>
    <dbReference type="NCBI Taxonomy" id="2482751"/>
    <lineage>
        <taxon>Bacteria</taxon>
        <taxon>Pseudomonadati</taxon>
        <taxon>Pseudomonadota</taxon>
        <taxon>Gammaproteobacteria</taxon>
        <taxon>Pseudomonadales</taxon>
        <taxon>Pseudomonadaceae</taxon>
        <taxon>Stutzerimonas</taxon>
    </lineage>
</organism>
<comment type="caution">
    <text evidence="7">The sequence shown here is derived from an EMBL/GenBank/DDBJ whole genome shotgun (WGS) entry which is preliminary data.</text>
</comment>
<dbReference type="SMART" id="SM00318">
    <property type="entry name" value="SNc"/>
    <property type="match status" value="1"/>
</dbReference>
<keyword evidence="5" id="KW-0732">Signal</keyword>
<dbReference type="PANTHER" id="PTHR12302:SF3">
    <property type="entry name" value="SERINE_THREONINE-PROTEIN KINASE 31"/>
    <property type="match status" value="1"/>
</dbReference>
<feature type="signal peptide" evidence="5">
    <location>
        <begin position="1"/>
        <end position="18"/>
    </location>
</feature>
<dbReference type="Pfam" id="PF00565">
    <property type="entry name" value="SNase"/>
    <property type="match status" value="1"/>
</dbReference>
<dbReference type="PROSITE" id="PS50830">
    <property type="entry name" value="TNASE_3"/>
    <property type="match status" value="1"/>
</dbReference>
<name>A0ABX9V7Y7_9GAMM</name>
<feature type="chain" id="PRO_5046838697" evidence="5">
    <location>
        <begin position="19"/>
        <end position="221"/>
    </location>
</feature>
<accession>A0ABX9V7Y7</accession>
<feature type="compositionally biased region" description="Polar residues" evidence="4">
    <location>
        <begin position="152"/>
        <end position="178"/>
    </location>
</feature>
<dbReference type="Pfam" id="PF05901">
    <property type="entry name" value="Excalibur"/>
    <property type="match status" value="1"/>
</dbReference>
<dbReference type="InterPro" id="IPR008613">
    <property type="entry name" value="Excalibur_Ca-bd_domain"/>
</dbReference>
<gene>
    <name evidence="7" type="ORF">EA795_04680</name>
</gene>
<evidence type="ECO:0000256" key="5">
    <source>
        <dbReference type="SAM" id="SignalP"/>
    </source>
</evidence>
<dbReference type="PANTHER" id="PTHR12302">
    <property type="entry name" value="EBNA2 BINDING PROTEIN P100"/>
    <property type="match status" value="1"/>
</dbReference>
<keyword evidence="8" id="KW-1185">Reference proteome</keyword>
<feature type="region of interest" description="Disordered" evidence="4">
    <location>
        <begin position="148"/>
        <end position="178"/>
    </location>
</feature>
<dbReference type="Proteomes" id="UP000269134">
    <property type="component" value="Unassembled WGS sequence"/>
</dbReference>
<evidence type="ECO:0000256" key="4">
    <source>
        <dbReference type="SAM" id="MobiDB-lite"/>
    </source>
</evidence>
<dbReference type="RefSeq" id="WP_122075823.1">
    <property type="nucleotide sequence ID" value="NZ_DALYQI010000001.1"/>
</dbReference>
<reference evidence="7 8" key="1">
    <citation type="submission" date="2018-10" db="EMBL/GenBank/DDBJ databases">
        <title>Pseudomonas sp. GL14 genome.</title>
        <authorList>
            <person name="Peng J."/>
            <person name="Liu Z.-P."/>
        </authorList>
    </citation>
    <scope>NUCLEOTIDE SEQUENCE [LARGE SCALE GENOMIC DNA]</scope>
    <source>
        <strain evidence="7 8">GL14</strain>
    </source>
</reference>
<evidence type="ECO:0000313" key="7">
    <source>
        <dbReference type="EMBL" id="RMI02197.1"/>
    </source>
</evidence>
<evidence type="ECO:0000313" key="8">
    <source>
        <dbReference type="Proteomes" id="UP000269134"/>
    </source>
</evidence>
<dbReference type="SUPFAM" id="SSF50199">
    <property type="entry name" value="Staphylococcal nuclease"/>
    <property type="match status" value="1"/>
</dbReference>
<dbReference type="InterPro" id="IPR016071">
    <property type="entry name" value="Staphylococal_nuclease_OB-fold"/>
</dbReference>
<dbReference type="EMBL" id="RFFL01000003">
    <property type="protein sequence ID" value="RMI02197.1"/>
    <property type="molecule type" value="Genomic_DNA"/>
</dbReference>
<proteinExistence type="predicted"/>
<sequence>MLRYFLTALLFTALPVAAESIDCRVIGIADGDTFSCLTAHKDQVRVRLGEIDAPELKQPYGSRARQALSGLVFGKDVTLHIQDLDRYGRTVARVTVGNTDVNAEMVRTGAAWVYRDYLKDRSLLNLEAVAKEFKRGIWSLPKSEQVAPSEWRQAQRSGSTSQRASIRPPSTSPQQSGFSCSVIKSCRQMSGCAEARFQLRSCRNPRIDGDGDGIPCEAICR</sequence>
<evidence type="ECO:0000259" key="6">
    <source>
        <dbReference type="PROSITE" id="PS50830"/>
    </source>
</evidence>